<organism evidence="2 3">
    <name type="scientific">Rhynchosporium graminicola</name>
    <dbReference type="NCBI Taxonomy" id="2792576"/>
    <lineage>
        <taxon>Eukaryota</taxon>
        <taxon>Fungi</taxon>
        <taxon>Dikarya</taxon>
        <taxon>Ascomycota</taxon>
        <taxon>Pezizomycotina</taxon>
        <taxon>Leotiomycetes</taxon>
        <taxon>Helotiales</taxon>
        <taxon>Ploettnerulaceae</taxon>
        <taxon>Rhynchosporium</taxon>
    </lineage>
</organism>
<evidence type="ECO:0000256" key="1">
    <source>
        <dbReference type="SAM" id="Coils"/>
    </source>
</evidence>
<dbReference type="STRING" id="914237.A0A1E1LQR6"/>
<proteinExistence type="predicted"/>
<feature type="coiled-coil region" evidence="1">
    <location>
        <begin position="32"/>
        <end position="66"/>
    </location>
</feature>
<dbReference type="InParanoid" id="A0A1E1LQR6"/>
<dbReference type="PANTHER" id="PTHR21974:SF2">
    <property type="entry name" value="RE15880P"/>
    <property type="match status" value="1"/>
</dbReference>
<keyword evidence="3" id="KW-1185">Reference proteome</keyword>
<dbReference type="Proteomes" id="UP000178129">
    <property type="component" value="Unassembled WGS sequence"/>
</dbReference>
<comment type="caution">
    <text evidence="2">The sequence shown here is derived from an EMBL/GenBank/DDBJ whole genome shotgun (WGS) entry which is preliminary data.</text>
</comment>
<protein>
    <submittedName>
        <fullName evidence="2">Uncharacterized protein</fullName>
    </submittedName>
</protein>
<accession>A0A1E1LQR6</accession>
<evidence type="ECO:0000313" key="3">
    <source>
        <dbReference type="Proteomes" id="UP000178129"/>
    </source>
</evidence>
<reference evidence="3" key="1">
    <citation type="submission" date="2016-03" db="EMBL/GenBank/DDBJ databases">
        <authorList>
            <person name="Ploux O."/>
        </authorList>
    </citation>
    <scope>NUCLEOTIDE SEQUENCE [LARGE SCALE GENOMIC DNA]</scope>
    <source>
        <strain evidence="3">UK7</strain>
    </source>
</reference>
<dbReference type="AlphaFoldDB" id="A0A1E1LQR6"/>
<dbReference type="EMBL" id="FJUW01000076">
    <property type="protein sequence ID" value="CZT12816.1"/>
    <property type="molecule type" value="Genomic_DNA"/>
</dbReference>
<gene>
    <name evidence="2" type="ORF">RCO7_03605</name>
</gene>
<name>A0A1E1LQR6_9HELO</name>
<keyword evidence="1" id="KW-0175">Coiled coil</keyword>
<dbReference type="PANTHER" id="PTHR21974">
    <property type="entry name" value="RE15880P"/>
    <property type="match status" value="1"/>
</dbReference>
<evidence type="ECO:0000313" key="2">
    <source>
        <dbReference type="EMBL" id="CZT12816.1"/>
    </source>
</evidence>
<sequence>MTSIHERIQAASAQNTNLLKTISETEYSVAAHQQATQHINALREDIADHEDKLKEMNRHVDKEYADHKKFRDSHMKRLAFKLGGKKEKFQADASREEKEWLDAVATQLKTKQGLEHLNVNLADATKMSSEFRGVIELHNHAKSELDALYKSLFNGPTPDILEEDEREEDVARAENNYHTVALRLSTEKHTRNILTEAEKFLAKALGDISDAESHATMDMWGVGGTFAEMAEHSALSQCQQHVSQVEQLISQAQRVQPAVQQIGDMRIAQMNFMSNVVFDNIFSDMHMRERIQESGKQLMAARTALQRELGASDRRRDDVRKELNALQGVLDKKRVELQDCRKAAFERAACLPGYTNEPPRYS</sequence>